<protein>
    <submittedName>
        <fullName evidence="1">Uncharacterized protein</fullName>
    </submittedName>
</protein>
<dbReference type="EMBL" id="CP030050">
    <property type="protein sequence ID" value="QOZ68874.1"/>
    <property type="molecule type" value="Genomic_DNA"/>
</dbReference>
<organism evidence="1 2">
    <name type="scientific">Bradyrhizobium arachidis</name>
    <dbReference type="NCBI Taxonomy" id="858423"/>
    <lineage>
        <taxon>Bacteria</taxon>
        <taxon>Pseudomonadati</taxon>
        <taxon>Pseudomonadota</taxon>
        <taxon>Alphaproteobacteria</taxon>
        <taxon>Hyphomicrobiales</taxon>
        <taxon>Nitrobacteraceae</taxon>
        <taxon>Bradyrhizobium</taxon>
    </lineage>
</organism>
<dbReference type="Proteomes" id="UP000594015">
    <property type="component" value="Chromosome"/>
</dbReference>
<accession>A0AAE7TI30</accession>
<dbReference type="KEGG" id="barh:WN72_23015"/>
<sequence length="103" mass="12090">MAETLASLRADLDRALTRIRSLEEIVFRLNPSDKEDVFDTIEAVRTYLRNVKDYDALSPPAVTFLRERLPVDWRDLVIRHGHPMVFALLAQNFNIIEARRRLR</sequence>
<evidence type="ECO:0000313" key="2">
    <source>
        <dbReference type="Proteomes" id="UP000594015"/>
    </source>
</evidence>
<proteinExistence type="predicted"/>
<dbReference type="AlphaFoldDB" id="A0AAE7TI30"/>
<reference evidence="1 2" key="1">
    <citation type="submission" date="2018-06" db="EMBL/GenBank/DDBJ databases">
        <title>Comparative genomics of Bradyrhizobium nodulating Arachidis hypogaea.</title>
        <authorList>
            <person name="Li Y."/>
        </authorList>
    </citation>
    <scope>NUCLEOTIDE SEQUENCE [LARGE SCALE GENOMIC DNA]</scope>
    <source>
        <strain evidence="1 2">CCBAU 051107</strain>
    </source>
</reference>
<name>A0AAE7TI30_9BRAD</name>
<gene>
    <name evidence="1" type="ORF">WN72_23015</name>
</gene>
<dbReference type="RefSeq" id="WP_092219999.1">
    <property type="nucleotide sequence ID" value="NZ_CP030050.1"/>
</dbReference>
<evidence type="ECO:0000313" key="1">
    <source>
        <dbReference type="EMBL" id="QOZ68874.1"/>
    </source>
</evidence>